<keyword evidence="2" id="KW-1185">Reference proteome</keyword>
<accession>A0A5C6DJT4</accession>
<organism evidence="1 2">
    <name type="scientific">Novipirellula aureliae</name>
    <dbReference type="NCBI Taxonomy" id="2527966"/>
    <lineage>
        <taxon>Bacteria</taxon>
        <taxon>Pseudomonadati</taxon>
        <taxon>Planctomycetota</taxon>
        <taxon>Planctomycetia</taxon>
        <taxon>Pirellulales</taxon>
        <taxon>Pirellulaceae</taxon>
        <taxon>Novipirellula</taxon>
    </lineage>
</organism>
<dbReference type="EMBL" id="SJPY01000009">
    <property type="protein sequence ID" value="TWU35841.1"/>
    <property type="molecule type" value="Genomic_DNA"/>
</dbReference>
<dbReference type="Proteomes" id="UP000315471">
    <property type="component" value="Unassembled WGS sequence"/>
</dbReference>
<proteinExistence type="predicted"/>
<protein>
    <submittedName>
        <fullName evidence="1">Uncharacterized protein</fullName>
    </submittedName>
</protein>
<comment type="caution">
    <text evidence="1">The sequence shown here is derived from an EMBL/GenBank/DDBJ whole genome shotgun (WGS) entry which is preliminary data.</text>
</comment>
<dbReference type="AlphaFoldDB" id="A0A5C6DJT4"/>
<name>A0A5C6DJT4_9BACT</name>
<sequence length="182" mass="20475">MAGIDDERMCECGWLGAQLNDPDSPVGYDSLSNSFHFTGPDRAQYSMYYCPFCGGKFPDSNKRMNVPLAPPGERIRLETMIRSVESADDATRVLGPPDYDGLMRTYRQTADGMTVDSSVTPTRNIEYYNVSDWYNIEFYFHSDEHTAKIVPKNLSATQLEGTFDFPESDDPIVGDLDDELHG</sequence>
<evidence type="ECO:0000313" key="1">
    <source>
        <dbReference type="EMBL" id="TWU35841.1"/>
    </source>
</evidence>
<dbReference type="OrthoDB" id="281971at2"/>
<reference evidence="1 2" key="1">
    <citation type="submission" date="2019-02" db="EMBL/GenBank/DDBJ databases">
        <title>Deep-cultivation of Planctomycetes and their phenomic and genomic characterization uncovers novel biology.</title>
        <authorList>
            <person name="Wiegand S."/>
            <person name="Jogler M."/>
            <person name="Boedeker C."/>
            <person name="Pinto D."/>
            <person name="Vollmers J."/>
            <person name="Rivas-Marin E."/>
            <person name="Kohn T."/>
            <person name="Peeters S.H."/>
            <person name="Heuer A."/>
            <person name="Rast P."/>
            <person name="Oberbeckmann S."/>
            <person name="Bunk B."/>
            <person name="Jeske O."/>
            <person name="Meyerdierks A."/>
            <person name="Storesund J.E."/>
            <person name="Kallscheuer N."/>
            <person name="Luecker S."/>
            <person name="Lage O.M."/>
            <person name="Pohl T."/>
            <person name="Merkel B.J."/>
            <person name="Hornburger P."/>
            <person name="Mueller R.-W."/>
            <person name="Bruemmer F."/>
            <person name="Labrenz M."/>
            <person name="Spormann A.M."/>
            <person name="Op Den Camp H."/>
            <person name="Overmann J."/>
            <person name="Amann R."/>
            <person name="Jetten M.S.M."/>
            <person name="Mascher T."/>
            <person name="Medema M.H."/>
            <person name="Devos D.P."/>
            <person name="Kaster A.-K."/>
            <person name="Ovreas L."/>
            <person name="Rohde M."/>
            <person name="Galperin M.Y."/>
            <person name="Jogler C."/>
        </authorList>
    </citation>
    <scope>NUCLEOTIDE SEQUENCE [LARGE SCALE GENOMIC DNA]</scope>
    <source>
        <strain evidence="1 2">Q31b</strain>
    </source>
</reference>
<dbReference type="RefSeq" id="WP_146602350.1">
    <property type="nucleotide sequence ID" value="NZ_SJPY01000009.1"/>
</dbReference>
<evidence type="ECO:0000313" key="2">
    <source>
        <dbReference type="Proteomes" id="UP000315471"/>
    </source>
</evidence>
<gene>
    <name evidence="1" type="ORF">Q31b_52760</name>
</gene>